<name>A0A5P1F1A2_ASPOF</name>
<evidence type="ECO:0000313" key="1">
    <source>
        <dbReference type="EMBL" id="ONK70481.1"/>
    </source>
</evidence>
<dbReference type="EMBL" id="CM007385">
    <property type="protein sequence ID" value="ONK70481.1"/>
    <property type="molecule type" value="Genomic_DNA"/>
</dbReference>
<dbReference type="AlphaFoldDB" id="A0A5P1F1A2"/>
<organism evidence="1 2">
    <name type="scientific">Asparagus officinalis</name>
    <name type="common">Garden asparagus</name>
    <dbReference type="NCBI Taxonomy" id="4686"/>
    <lineage>
        <taxon>Eukaryota</taxon>
        <taxon>Viridiplantae</taxon>
        <taxon>Streptophyta</taxon>
        <taxon>Embryophyta</taxon>
        <taxon>Tracheophyta</taxon>
        <taxon>Spermatophyta</taxon>
        <taxon>Magnoliopsida</taxon>
        <taxon>Liliopsida</taxon>
        <taxon>Asparagales</taxon>
        <taxon>Asparagaceae</taxon>
        <taxon>Asparagoideae</taxon>
        <taxon>Asparagus</taxon>
    </lineage>
</organism>
<dbReference type="Gramene" id="ONK70481">
    <property type="protein sequence ID" value="ONK70481"/>
    <property type="gene ID" value="A4U43_C05F34160"/>
</dbReference>
<dbReference type="Proteomes" id="UP000243459">
    <property type="component" value="Chromosome 5"/>
</dbReference>
<keyword evidence="2" id="KW-1185">Reference proteome</keyword>
<proteinExistence type="predicted"/>
<accession>A0A5P1F1A2</accession>
<gene>
    <name evidence="1" type="ORF">A4U43_C05F34160</name>
</gene>
<evidence type="ECO:0000313" key="2">
    <source>
        <dbReference type="Proteomes" id="UP000243459"/>
    </source>
</evidence>
<reference evidence="2" key="1">
    <citation type="journal article" date="2017" name="Nat. Commun.">
        <title>The asparagus genome sheds light on the origin and evolution of a young Y chromosome.</title>
        <authorList>
            <person name="Harkess A."/>
            <person name="Zhou J."/>
            <person name="Xu C."/>
            <person name="Bowers J.E."/>
            <person name="Van der Hulst R."/>
            <person name="Ayyampalayam S."/>
            <person name="Mercati F."/>
            <person name="Riccardi P."/>
            <person name="McKain M.R."/>
            <person name="Kakrana A."/>
            <person name="Tang H."/>
            <person name="Ray J."/>
            <person name="Groenendijk J."/>
            <person name="Arikit S."/>
            <person name="Mathioni S.M."/>
            <person name="Nakano M."/>
            <person name="Shan H."/>
            <person name="Telgmann-Rauber A."/>
            <person name="Kanno A."/>
            <person name="Yue Z."/>
            <person name="Chen H."/>
            <person name="Li W."/>
            <person name="Chen Y."/>
            <person name="Xu X."/>
            <person name="Zhang Y."/>
            <person name="Luo S."/>
            <person name="Chen H."/>
            <person name="Gao J."/>
            <person name="Mao Z."/>
            <person name="Pires J.C."/>
            <person name="Luo M."/>
            <person name="Kudrna D."/>
            <person name="Wing R.A."/>
            <person name="Meyers B.C."/>
            <person name="Yi K."/>
            <person name="Kong H."/>
            <person name="Lavrijsen P."/>
            <person name="Sunseri F."/>
            <person name="Falavigna A."/>
            <person name="Ye Y."/>
            <person name="Leebens-Mack J.H."/>
            <person name="Chen G."/>
        </authorList>
    </citation>
    <scope>NUCLEOTIDE SEQUENCE [LARGE SCALE GENOMIC DNA]</scope>
    <source>
        <strain evidence="2">cv. DH0086</strain>
    </source>
</reference>
<sequence length="143" mass="16183">MFEIPKADNGFILRKSSKTRREVEQMMTIPESMPEEAPTNSLGDDDFSNKDELSALKKGASLDFQPNFAFQNDVEQIKCQVQQLVDDVRIMKEEDLKKGNAFFLSLSFCKSDGLPSQTTSYSLFIKGLVRSHFCLVVVLVHIL</sequence>
<protein>
    <submittedName>
        <fullName evidence="1">Uncharacterized protein</fullName>
    </submittedName>
</protein>